<accession>A0ABT8IIV5</accession>
<keyword evidence="1" id="KW-0067">ATP-binding</keyword>
<dbReference type="PANTHER" id="PTHR12435">
    <property type="match status" value="1"/>
</dbReference>
<dbReference type="PIRSF" id="PIRSF037081">
    <property type="entry name" value="P-loop_All4644_prd"/>
    <property type="match status" value="1"/>
</dbReference>
<organism evidence="1 2">
    <name type="scientific">Polycladomyces subterraneus</name>
    <dbReference type="NCBI Taxonomy" id="1016997"/>
    <lineage>
        <taxon>Bacteria</taxon>
        <taxon>Bacillati</taxon>
        <taxon>Bacillota</taxon>
        <taxon>Bacilli</taxon>
        <taxon>Bacillales</taxon>
        <taxon>Thermoactinomycetaceae</taxon>
        <taxon>Polycladomyces</taxon>
    </lineage>
</organism>
<dbReference type="RefSeq" id="WP_301237410.1">
    <property type="nucleotide sequence ID" value="NZ_JANRHH010000013.1"/>
</dbReference>
<dbReference type="Pfam" id="PF13671">
    <property type="entry name" value="AAA_33"/>
    <property type="match status" value="1"/>
</dbReference>
<reference evidence="1" key="1">
    <citation type="submission" date="2022-08" db="EMBL/GenBank/DDBJ databases">
        <title>Polycladomyces zharkentsis sp. nov., a novel thermophilic CMC and starch-degrading bacterium isolated from a geothermal spring in Kazakhstan.</title>
        <authorList>
            <person name="Mashzhan A."/>
            <person name="Kistaubaeva A."/>
            <person name="Javier-Lopez R."/>
            <person name="Birkeland N.-K."/>
        </authorList>
    </citation>
    <scope>NUCLEOTIDE SEQUENCE</scope>
    <source>
        <strain evidence="1">KSR 13</strain>
    </source>
</reference>
<dbReference type="Proteomes" id="UP001174196">
    <property type="component" value="Unassembled WGS sequence"/>
</dbReference>
<evidence type="ECO:0000313" key="2">
    <source>
        <dbReference type="Proteomes" id="UP001174196"/>
    </source>
</evidence>
<proteinExistence type="predicted"/>
<dbReference type="Gene3D" id="3.40.50.300">
    <property type="entry name" value="P-loop containing nucleotide triphosphate hydrolases"/>
    <property type="match status" value="1"/>
</dbReference>
<dbReference type="InterPro" id="IPR027417">
    <property type="entry name" value="P-loop_NTPase"/>
</dbReference>
<dbReference type="GO" id="GO:0005524">
    <property type="term" value="F:ATP binding"/>
    <property type="evidence" value="ECO:0007669"/>
    <property type="project" value="UniProtKB-KW"/>
</dbReference>
<dbReference type="SUPFAM" id="SSF52540">
    <property type="entry name" value="P-loop containing nucleoside triphosphate hydrolases"/>
    <property type="match status" value="1"/>
</dbReference>
<evidence type="ECO:0000313" key="1">
    <source>
        <dbReference type="EMBL" id="MDN4592687.1"/>
    </source>
</evidence>
<dbReference type="InterPro" id="IPR017101">
    <property type="entry name" value="P-loop_ATP/GTP-bd_All4644_prd"/>
</dbReference>
<name>A0ABT8IIV5_9BACL</name>
<gene>
    <name evidence="1" type="ORF">NWF35_01930</name>
</gene>
<protein>
    <submittedName>
        <fullName evidence="1">ATP-binding protein</fullName>
    </submittedName>
</protein>
<keyword evidence="2" id="KW-1185">Reference proteome</keyword>
<keyword evidence="1" id="KW-0547">Nucleotide-binding</keyword>
<comment type="caution">
    <text evidence="1">The sequence shown here is derived from an EMBL/GenBank/DDBJ whole genome shotgun (WGS) entry which is preliminary data.</text>
</comment>
<sequence>MSKLIILMGLPGSGKSTYANQFDHGVVLSSDTIRKELFNDVQFQGNNKLVFDTLYRRAKEYLERGYDVVIDSTHLEAHRRLQVINLFRGYEKEIHVIHTPVDECKRRNRERERVVPEYVIDQMAEKMEYPTYKEGWSKIVDVNPNQLD</sequence>
<dbReference type="EMBL" id="JANRHH010000013">
    <property type="protein sequence ID" value="MDN4592687.1"/>
    <property type="molecule type" value="Genomic_DNA"/>
</dbReference>